<evidence type="ECO:0000256" key="1">
    <source>
        <dbReference type="SAM" id="MobiDB-lite"/>
    </source>
</evidence>
<organism evidence="3">
    <name type="scientific">Diabrotica virgifera virgifera</name>
    <name type="common">western corn rootworm</name>
    <dbReference type="NCBI Taxonomy" id="50390"/>
    <lineage>
        <taxon>Eukaryota</taxon>
        <taxon>Metazoa</taxon>
        <taxon>Ecdysozoa</taxon>
        <taxon>Arthropoda</taxon>
        <taxon>Hexapoda</taxon>
        <taxon>Insecta</taxon>
        <taxon>Pterygota</taxon>
        <taxon>Neoptera</taxon>
        <taxon>Endopterygota</taxon>
        <taxon>Coleoptera</taxon>
        <taxon>Polyphaga</taxon>
        <taxon>Cucujiformia</taxon>
        <taxon>Chrysomeloidea</taxon>
        <taxon>Chrysomelidae</taxon>
        <taxon>Galerucinae</taxon>
        <taxon>Diabroticina</taxon>
        <taxon>Diabroticites</taxon>
        <taxon>Diabrotica</taxon>
    </lineage>
</organism>
<dbReference type="AlphaFoldDB" id="A0A6P7GN78"/>
<feature type="region of interest" description="Disordered" evidence="1">
    <location>
        <begin position="199"/>
        <end position="230"/>
    </location>
</feature>
<dbReference type="RefSeq" id="XP_028151094.1">
    <property type="nucleotide sequence ID" value="XM_028295293.1"/>
</dbReference>
<dbReference type="InParanoid" id="A0A6P7GN78"/>
<name>A0A6P7GN78_DIAVI</name>
<dbReference type="Pfam" id="PF25273">
    <property type="entry name" value="DUF7869"/>
    <property type="match status" value="1"/>
</dbReference>
<protein>
    <submittedName>
        <fullName evidence="3">Uncharacterized protein LOC114344462</fullName>
    </submittedName>
</protein>
<proteinExistence type="predicted"/>
<dbReference type="PANTHER" id="PTHR10773">
    <property type="entry name" value="DNA-DIRECTED RNA POLYMERASES I, II, AND III SUBUNIT RPABC2"/>
    <property type="match status" value="1"/>
</dbReference>
<evidence type="ECO:0000259" key="2">
    <source>
        <dbReference type="Pfam" id="PF25273"/>
    </source>
</evidence>
<feature type="domain" description="DUF7869" evidence="2">
    <location>
        <begin position="294"/>
        <end position="422"/>
    </location>
</feature>
<evidence type="ECO:0000313" key="3">
    <source>
        <dbReference type="RefSeq" id="XP_028151094.1"/>
    </source>
</evidence>
<sequence length="534" mass="62725">MCQEYYNQADDVNQKIHLTSLIQKVPVVRKLDNPISKNRQTSRVYYLKNSAGETHRVCLKFFCGTFAISHRVVENCANGMSANGLYIGRDKRIGVKPPNVTPSDTIQLVKDHIDSFPRIESHYCRRDSQKQYLSPDLNISKMYRLYKNDFCMQKNVQAVSLFVYQKTFHEYDPRLDFYKPKKDQCSLCNSYNIAKDKGPLQEDYNNHKQREKDDMQMKADDKQRSRADEGKTFRSISFDMQAILPIPHAGDNQIYYKHKLNVYNFTIYDTSNSDGHCFVWDETHGNKGSVEIGSCLLKYLMNLPETVTHVASFSDTCSGQNRNKFVTAAMLYAVNKIDNLKIIDLKFMETGHSYLEADSMHSTIERAKRHKKIYSTREWCLLISTARLKPREYYVTNMKFTDFFDLQKLVEDNVFNTTLNTNNEKVNWLRIKWLRFQKETPNIVQYKYNLTEESFFEIDISSNKRKQGRKKKWESIILNRKYTSRLPISQKKKKDLVFLLEKKVIPEDYENFIKEIPQTKEPTVLNASDLENSD</sequence>
<reference evidence="3" key="1">
    <citation type="submission" date="2025-08" db="UniProtKB">
        <authorList>
            <consortium name="RefSeq"/>
        </authorList>
    </citation>
    <scope>IDENTIFICATION</scope>
    <source>
        <tissue evidence="3">Whole insect</tissue>
    </source>
</reference>
<dbReference type="InterPro" id="IPR057191">
    <property type="entry name" value="DUF7869"/>
</dbReference>
<accession>A0A6P7GN78</accession>
<gene>
    <name evidence="3" type="primary">LOC114344462</name>
</gene>
<dbReference type="PANTHER" id="PTHR10773:SF19">
    <property type="match status" value="1"/>
</dbReference>